<dbReference type="NCBIfam" id="NF045628">
    <property type="entry name" value="HxpDPsynlarge"/>
    <property type="match status" value="1"/>
</dbReference>
<dbReference type="InterPro" id="IPR000092">
    <property type="entry name" value="Polyprenyl_synt"/>
</dbReference>
<name>A0A4R6BMD6_9STAP</name>
<dbReference type="InterPro" id="IPR033749">
    <property type="entry name" value="Polyprenyl_synt_CS"/>
</dbReference>
<dbReference type="AlphaFoldDB" id="A0A4R6BMD6"/>
<dbReference type="PROSITE" id="PS00723">
    <property type="entry name" value="POLYPRENYL_SYNTHASE_1"/>
    <property type="match status" value="1"/>
</dbReference>
<evidence type="ECO:0000256" key="3">
    <source>
        <dbReference type="ARBA" id="ARBA00022679"/>
    </source>
</evidence>
<dbReference type="GO" id="GO:0008299">
    <property type="term" value="P:isoprenoid biosynthetic process"/>
    <property type="evidence" value="ECO:0007669"/>
    <property type="project" value="InterPro"/>
</dbReference>
<comment type="caution">
    <text evidence="7">The sequence shown here is derived from an EMBL/GenBank/DDBJ whole genome shotgun (WGS) entry which is preliminary data.</text>
</comment>
<dbReference type="Pfam" id="PF00348">
    <property type="entry name" value="polyprenyl_synt"/>
    <property type="match status" value="1"/>
</dbReference>
<dbReference type="Proteomes" id="UP000295328">
    <property type="component" value="Unassembled WGS sequence"/>
</dbReference>
<dbReference type="EMBL" id="SCWE01000001">
    <property type="protein sequence ID" value="TDM02983.1"/>
    <property type="molecule type" value="Genomic_DNA"/>
</dbReference>
<evidence type="ECO:0000256" key="6">
    <source>
        <dbReference type="RuleBase" id="RU004466"/>
    </source>
</evidence>
<dbReference type="OrthoDB" id="9805316at2"/>
<dbReference type="InterPro" id="IPR054985">
    <property type="entry name" value="HxpDPsynlarge"/>
</dbReference>
<dbReference type="GO" id="GO:0046872">
    <property type="term" value="F:metal ion binding"/>
    <property type="evidence" value="ECO:0007669"/>
    <property type="project" value="UniProtKB-KW"/>
</dbReference>
<keyword evidence="4" id="KW-0479">Metal-binding</keyword>
<evidence type="ECO:0000313" key="8">
    <source>
        <dbReference type="Proteomes" id="UP000295328"/>
    </source>
</evidence>
<dbReference type="RefSeq" id="WP_133429070.1">
    <property type="nucleotide sequence ID" value="NZ_BMCC01000002.1"/>
</dbReference>
<dbReference type="PANTHER" id="PTHR12001">
    <property type="entry name" value="GERANYLGERANYL PYROPHOSPHATE SYNTHASE"/>
    <property type="match status" value="1"/>
</dbReference>
<protein>
    <submittedName>
        <fullName evidence="7">Heptaprenyl diphosphate synthase</fullName>
    </submittedName>
</protein>
<comment type="cofactor">
    <cofactor evidence="1">
        <name>Mg(2+)</name>
        <dbReference type="ChEBI" id="CHEBI:18420"/>
    </cofactor>
</comment>
<evidence type="ECO:0000256" key="5">
    <source>
        <dbReference type="ARBA" id="ARBA00022842"/>
    </source>
</evidence>
<organism evidence="7 8">
    <name type="scientific">Macrococcus hajekii</name>
    <dbReference type="NCBI Taxonomy" id="198482"/>
    <lineage>
        <taxon>Bacteria</taxon>
        <taxon>Bacillati</taxon>
        <taxon>Bacillota</taxon>
        <taxon>Bacilli</taxon>
        <taxon>Bacillales</taxon>
        <taxon>Staphylococcaceae</taxon>
        <taxon>Macrococcus</taxon>
    </lineage>
</organism>
<evidence type="ECO:0000313" key="7">
    <source>
        <dbReference type="EMBL" id="TDM02983.1"/>
    </source>
</evidence>
<keyword evidence="5" id="KW-0460">Magnesium</keyword>
<dbReference type="InterPro" id="IPR008949">
    <property type="entry name" value="Isoprenoid_synthase_dom_sf"/>
</dbReference>
<proteinExistence type="inferred from homology"/>
<reference evidence="7 8" key="1">
    <citation type="submission" date="2019-01" db="EMBL/GenBank/DDBJ databases">
        <title>Draft genome sequences of the type strains of six Macrococcus species.</title>
        <authorList>
            <person name="Mazhar S."/>
            <person name="Altermann E."/>
            <person name="Hill C."/>
            <person name="Mcauliffe O."/>
        </authorList>
    </citation>
    <scope>NUCLEOTIDE SEQUENCE [LARGE SCALE GENOMIC DNA]</scope>
    <source>
        <strain evidence="7 8">CCM4809</strain>
    </source>
</reference>
<keyword evidence="3 6" id="KW-0808">Transferase</keyword>
<gene>
    <name evidence="7" type="ORF">ERX37_02535</name>
</gene>
<evidence type="ECO:0000256" key="2">
    <source>
        <dbReference type="ARBA" id="ARBA00006706"/>
    </source>
</evidence>
<accession>A0A4R6BMD6</accession>
<sequence length="312" mass="35202">MLKGQIKEVEKIINEIVSGDESTINTASAHILSSGGKRIRPNFVLLSGGFGENNHQNLIKTAAALEIVHMASLVHDDYIDNSSKRRGTASIHEVWEGQTAVQTGHYLLAAALNLISVIDNPLFHEYFSSIILEVCYGEFEQLDDRFSQKVKFTDYLRRINRKTAVLIEASCKLGAMSTETDSEQLFHLGRFGHFMGMSYQIIDDILDYTSTEKVLGKPVGSDIRNGHITLPVMCAAQQDEYTQELLSQLSSKQSDDYFQLLIERVQQFGIEGATQISRHYADKAAFHLDQLPDCLERQQMEALLTKMTKRFY</sequence>
<dbReference type="CDD" id="cd00685">
    <property type="entry name" value="Trans_IPPS_HT"/>
    <property type="match status" value="1"/>
</dbReference>
<comment type="similarity">
    <text evidence="2 6">Belongs to the FPP/GGPP synthase family.</text>
</comment>
<dbReference type="PROSITE" id="PS00444">
    <property type="entry name" value="POLYPRENYL_SYNTHASE_2"/>
    <property type="match status" value="1"/>
</dbReference>
<evidence type="ECO:0000256" key="1">
    <source>
        <dbReference type="ARBA" id="ARBA00001946"/>
    </source>
</evidence>
<dbReference type="SFLD" id="SFLDS00005">
    <property type="entry name" value="Isoprenoid_Synthase_Type_I"/>
    <property type="match status" value="1"/>
</dbReference>
<dbReference type="Gene3D" id="1.10.600.10">
    <property type="entry name" value="Farnesyl Diphosphate Synthase"/>
    <property type="match status" value="1"/>
</dbReference>
<evidence type="ECO:0000256" key="4">
    <source>
        <dbReference type="ARBA" id="ARBA00022723"/>
    </source>
</evidence>
<keyword evidence="8" id="KW-1185">Reference proteome</keyword>
<dbReference type="GO" id="GO:0004659">
    <property type="term" value="F:prenyltransferase activity"/>
    <property type="evidence" value="ECO:0007669"/>
    <property type="project" value="InterPro"/>
</dbReference>
<dbReference type="SUPFAM" id="SSF48576">
    <property type="entry name" value="Terpenoid synthases"/>
    <property type="match status" value="1"/>
</dbReference>
<dbReference type="PANTHER" id="PTHR12001:SF69">
    <property type="entry name" value="ALL TRANS-POLYPRENYL-DIPHOSPHATE SYNTHASE PDSS1"/>
    <property type="match status" value="1"/>
</dbReference>